<evidence type="ECO:0000259" key="2">
    <source>
        <dbReference type="PROSITE" id="PS50943"/>
    </source>
</evidence>
<dbReference type="Gene3D" id="1.10.260.40">
    <property type="entry name" value="lambda repressor-like DNA-binding domains"/>
    <property type="match status" value="1"/>
</dbReference>
<dbReference type="GO" id="GO:0003677">
    <property type="term" value="F:DNA binding"/>
    <property type="evidence" value="ECO:0007669"/>
    <property type="project" value="UniProtKB-KW"/>
</dbReference>
<dbReference type="AlphaFoldDB" id="A0A644YSK3"/>
<dbReference type="CDD" id="cd00093">
    <property type="entry name" value="HTH_XRE"/>
    <property type="match status" value="1"/>
</dbReference>
<protein>
    <recommendedName>
        <fullName evidence="2">HTH cro/C1-type domain-containing protein</fullName>
    </recommendedName>
</protein>
<proteinExistence type="predicted"/>
<gene>
    <name evidence="3" type="ORF">SDC9_77391</name>
</gene>
<dbReference type="PANTHER" id="PTHR46558">
    <property type="entry name" value="TRACRIPTIONAL REGULATORY PROTEIN-RELATED-RELATED"/>
    <property type="match status" value="1"/>
</dbReference>
<sequence length="279" mass="29404">MRLSTASGSGFCRCPFCPAKSGPATARCAGSSLFWLNATDKSDNIAAAKGVFEMEFHSILIQTRKAQGLSQEQLAAQVGVSRQAVSKWETGDAQPDLAKLMAVSEALHVSLDTLCGREVPEKEEGAAEVKEPSKKPWGSRLAAGVLVVLLLCASFFAGTRYGVSTEPTAPSAPALPDTLTVSGVNFAIGYKGLTYQFVPSAAGEGYTYQITFTGHESAPQTFDAPYSGGICTDSIYLKEYGSYSVTVVVSSGADSRPVPIAYNLNFDRGSGSASWNPVE</sequence>
<evidence type="ECO:0000313" key="3">
    <source>
        <dbReference type="EMBL" id="MPM30841.1"/>
    </source>
</evidence>
<dbReference type="EMBL" id="VSSQ01005905">
    <property type="protein sequence ID" value="MPM30841.1"/>
    <property type="molecule type" value="Genomic_DNA"/>
</dbReference>
<dbReference type="InterPro" id="IPR010982">
    <property type="entry name" value="Lambda_DNA-bd_dom_sf"/>
</dbReference>
<dbReference type="SUPFAM" id="SSF47413">
    <property type="entry name" value="lambda repressor-like DNA-binding domains"/>
    <property type="match status" value="1"/>
</dbReference>
<reference evidence="3" key="1">
    <citation type="submission" date="2019-08" db="EMBL/GenBank/DDBJ databases">
        <authorList>
            <person name="Kucharzyk K."/>
            <person name="Murdoch R.W."/>
            <person name="Higgins S."/>
            <person name="Loffler F."/>
        </authorList>
    </citation>
    <scope>NUCLEOTIDE SEQUENCE</scope>
</reference>
<dbReference type="PANTHER" id="PTHR46558:SF11">
    <property type="entry name" value="HTH-TYPE TRANSCRIPTIONAL REGULATOR XRE"/>
    <property type="match status" value="1"/>
</dbReference>
<accession>A0A644YSK3</accession>
<feature type="domain" description="HTH cro/C1-type" evidence="2">
    <location>
        <begin position="60"/>
        <end position="114"/>
    </location>
</feature>
<dbReference type="Pfam" id="PF01381">
    <property type="entry name" value="HTH_3"/>
    <property type="match status" value="1"/>
</dbReference>
<name>A0A644YSK3_9ZZZZ</name>
<dbReference type="SMART" id="SM00530">
    <property type="entry name" value="HTH_XRE"/>
    <property type="match status" value="1"/>
</dbReference>
<organism evidence="3">
    <name type="scientific">bioreactor metagenome</name>
    <dbReference type="NCBI Taxonomy" id="1076179"/>
    <lineage>
        <taxon>unclassified sequences</taxon>
        <taxon>metagenomes</taxon>
        <taxon>ecological metagenomes</taxon>
    </lineage>
</organism>
<evidence type="ECO:0000256" key="1">
    <source>
        <dbReference type="ARBA" id="ARBA00023125"/>
    </source>
</evidence>
<dbReference type="InterPro" id="IPR001387">
    <property type="entry name" value="Cro/C1-type_HTH"/>
</dbReference>
<dbReference type="PROSITE" id="PS50943">
    <property type="entry name" value="HTH_CROC1"/>
    <property type="match status" value="1"/>
</dbReference>
<keyword evidence="1" id="KW-0238">DNA-binding</keyword>
<comment type="caution">
    <text evidence="3">The sequence shown here is derived from an EMBL/GenBank/DDBJ whole genome shotgun (WGS) entry which is preliminary data.</text>
</comment>